<name>A0ABT9USF1_9FIRM</name>
<gene>
    <name evidence="1" type="ORF">J2S18_001166</name>
</gene>
<keyword evidence="2" id="KW-1185">Reference proteome</keyword>
<reference evidence="1 2" key="1">
    <citation type="submission" date="2023-07" db="EMBL/GenBank/DDBJ databases">
        <title>Genomic Encyclopedia of Type Strains, Phase IV (KMG-IV): sequencing the most valuable type-strain genomes for metagenomic binning, comparative biology and taxonomic classification.</title>
        <authorList>
            <person name="Goeker M."/>
        </authorList>
    </citation>
    <scope>NUCLEOTIDE SEQUENCE [LARGE SCALE GENOMIC DNA]</scope>
    <source>
        <strain evidence="1 2">DSM 20694</strain>
    </source>
</reference>
<proteinExistence type="predicted"/>
<evidence type="ECO:0000313" key="2">
    <source>
        <dbReference type="Proteomes" id="UP001228504"/>
    </source>
</evidence>
<sequence>MLKENLKTVLEIGEYIIIKKDGKEIIGKLENYCIDNKLFKVITNKGIFNIKNIESFVVDIFYSIEIFTDRSIIKLEVF</sequence>
<dbReference type="RefSeq" id="WP_307484402.1">
    <property type="nucleotide sequence ID" value="NZ_JAUSUF010000002.1"/>
</dbReference>
<accession>A0ABT9USF1</accession>
<evidence type="ECO:0000313" key="1">
    <source>
        <dbReference type="EMBL" id="MDQ0149236.1"/>
    </source>
</evidence>
<comment type="caution">
    <text evidence="1">The sequence shown here is derived from an EMBL/GenBank/DDBJ whole genome shotgun (WGS) entry which is preliminary data.</text>
</comment>
<organism evidence="1 2">
    <name type="scientific">Eubacterium multiforme</name>
    <dbReference type="NCBI Taxonomy" id="83339"/>
    <lineage>
        <taxon>Bacteria</taxon>
        <taxon>Bacillati</taxon>
        <taxon>Bacillota</taxon>
        <taxon>Clostridia</taxon>
        <taxon>Eubacteriales</taxon>
        <taxon>Eubacteriaceae</taxon>
        <taxon>Eubacterium</taxon>
    </lineage>
</organism>
<dbReference type="Proteomes" id="UP001228504">
    <property type="component" value="Unassembled WGS sequence"/>
</dbReference>
<protein>
    <submittedName>
        <fullName evidence="1">Uncharacterized protein</fullName>
    </submittedName>
</protein>
<dbReference type="EMBL" id="JAUSUF010000002">
    <property type="protein sequence ID" value="MDQ0149236.1"/>
    <property type="molecule type" value="Genomic_DNA"/>
</dbReference>